<dbReference type="RefSeq" id="WP_101359190.1">
    <property type="nucleotide sequence ID" value="NZ_NKXO01000030.1"/>
</dbReference>
<evidence type="ECO:0000256" key="4">
    <source>
        <dbReference type="ARBA" id="ARBA00022989"/>
    </source>
</evidence>
<reference evidence="7 8" key="1">
    <citation type="submission" date="2017-06" db="EMBL/GenBank/DDBJ databases">
        <title>Raineya orbicola gen. nov., sp. nov. a slightly thermophilic bacterium of the phylum Bacteroidetes and the description of Raineyaceae fam. nov.</title>
        <authorList>
            <person name="Albuquerque L."/>
            <person name="Polonia A.R.M."/>
            <person name="Barroso C."/>
            <person name="Froufe H.J.C."/>
            <person name="Lage O."/>
            <person name="Lobo-Da-Cunha A."/>
            <person name="Egas C."/>
            <person name="Da Costa M.S."/>
        </authorList>
    </citation>
    <scope>NUCLEOTIDE SEQUENCE [LARGE SCALE GENOMIC DNA]</scope>
    <source>
        <strain evidence="7 8">SPSPC-11</strain>
    </source>
</reference>
<dbReference type="EMBL" id="NKXO01000030">
    <property type="protein sequence ID" value="PKQ67804.1"/>
    <property type="molecule type" value="Genomic_DNA"/>
</dbReference>
<feature type="transmembrane region" description="Helical" evidence="6">
    <location>
        <begin position="12"/>
        <end position="33"/>
    </location>
</feature>
<dbReference type="OrthoDB" id="9807977at2"/>
<comment type="subcellular location">
    <subcellularLocation>
        <location evidence="1">Cell membrane</location>
        <topology evidence="1">Multi-pass membrane protein</topology>
    </subcellularLocation>
</comment>
<feature type="transmembrane region" description="Helical" evidence="6">
    <location>
        <begin position="53"/>
        <end position="79"/>
    </location>
</feature>
<keyword evidence="4 6" id="KW-1133">Transmembrane helix</keyword>
<evidence type="ECO:0000256" key="2">
    <source>
        <dbReference type="ARBA" id="ARBA00022475"/>
    </source>
</evidence>
<evidence type="ECO:0000313" key="7">
    <source>
        <dbReference type="EMBL" id="PKQ67804.1"/>
    </source>
</evidence>
<keyword evidence="2" id="KW-1003">Cell membrane</keyword>
<dbReference type="PANTHER" id="PTHR33529:SF8">
    <property type="entry name" value="PERMEASE, YJGP_YJGQ FAMILY"/>
    <property type="match status" value="1"/>
</dbReference>
<keyword evidence="8" id="KW-1185">Reference proteome</keyword>
<proteinExistence type="predicted"/>
<dbReference type="GO" id="GO:0015920">
    <property type="term" value="P:lipopolysaccharide transport"/>
    <property type="evidence" value="ECO:0007669"/>
    <property type="project" value="TreeGrafter"/>
</dbReference>
<feature type="transmembrane region" description="Helical" evidence="6">
    <location>
        <begin position="100"/>
        <end position="123"/>
    </location>
</feature>
<name>A0A2N3IBS2_9BACT</name>
<dbReference type="GO" id="GO:0043190">
    <property type="term" value="C:ATP-binding cassette (ABC) transporter complex"/>
    <property type="evidence" value="ECO:0007669"/>
    <property type="project" value="TreeGrafter"/>
</dbReference>
<gene>
    <name evidence="7" type="ORF">Rain11_1894</name>
</gene>
<dbReference type="AlphaFoldDB" id="A0A2N3IBS2"/>
<sequence length="398" mass="46507">MKILDWYVFRKFVKTFFFVVLIFVLIVLIIDIVEKVEYFRKMKPTWVEIITQFYFNYIPYLINLVSPLLIFIAAVFVTAQMASRTEIIAILSAGVTFWRFFRPFLLASTIFAVITFILTGWVIPNANKVRVNFDIEHIKGKDIKAYRNLHIGIAPNVYAYMQDYQSYSQVGYRFTLERIQGNKLVEKLEAPTIAWDSTKRKWKIDKYVLRKFKGEEEELIFHDKPVDTTLNINPEDFADKHLFQEKLTFDELDAYIALLRQRGSEGVDLYVTEKYARYTYPFAVIILTFFGVLMASRKNRRGVGAQIATGFVLAFVYILFYILATKAIATSGTMPPLIAVWLPNTIFVLLGWIMYRIMILNDEKLKRIVTGEFLKDWQTIFGFKTQIISKQKISEVSN</sequence>
<evidence type="ECO:0000256" key="1">
    <source>
        <dbReference type="ARBA" id="ARBA00004651"/>
    </source>
</evidence>
<accession>A0A2N3IBS2</accession>
<comment type="caution">
    <text evidence="7">The sequence shown here is derived from an EMBL/GenBank/DDBJ whole genome shotgun (WGS) entry which is preliminary data.</text>
</comment>
<dbReference type="Proteomes" id="UP000233387">
    <property type="component" value="Unassembled WGS sequence"/>
</dbReference>
<dbReference type="Pfam" id="PF03739">
    <property type="entry name" value="LptF_LptG"/>
    <property type="match status" value="1"/>
</dbReference>
<organism evidence="7 8">
    <name type="scientific">Raineya orbicola</name>
    <dbReference type="NCBI Taxonomy" id="2016530"/>
    <lineage>
        <taxon>Bacteria</taxon>
        <taxon>Pseudomonadati</taxon>
        <taxon>Bacteroidota</taxon>
        <taxon>Cytophagia</taxon>
        <taxon>Cytophagales</taxon>
        <taxon>Raineyaceae</taxon>
        <taxon>Raineya</taxon>
    </lineage>
</organism>
<dbReference type="PANTHER" id="PTHR33529">
    <property type="entry name" value="SLR0882 PROTEIN-RELATED"/>
    <property type="match status" value="1"/>
</dbReference>
<keyword evidence="3 6" id="KW-0812">Transmembrane</keyword>
<feature type="transmembrane region" description="Helical" evidence="6">
    <location>
        <begin position="303"/>
        <end position="324"/>
    </location>
</feature>
<dbReference type="InterPro" id="IPR005495">
    <property type="entry name" value="LptG/LptF_permease"/>
</dbReference>
<evidence type="ECO:0000256" key="6">
    <source>
        <dbReference type="SAM" id="Phobius"/>
    </source>
</evidence>
<feature type="transmembrane region" description="Helical" evidence="6">
    <location>
        <begin position="278"/>
        <end position="296"/>
    </location>
</feature>
<feature type="transmembrane region" description="Helical" evidence="6">
    <location>
        <begin position="336"/>
        <end position="357"/>
    </location>
</feature>
<keyword evidence="5 6" id="KW-0472">Membrane</keyword>
<protein>
    <submittedName>
        <fullName evidence="7">Putative permease YjgP/YjgQ family</fullName>
    </submittedName>
</protein>
<evidence type="ECO:0000256" key="5">
    <source>
        <dbReference type="ARBA" id="ARBA00023136"/>
    </source>
</evidence>
<evidence type="ECO:0000313" key="8">
    <source>
        <dbReference type="Proteomes" id="UP000233387"/>
    </source>
</evidence>
<evidence type="ECO:0000256" key="3">
    <source>
        <dbReference type="ARBA" id="ARBA00022692"/>
    </source>
</evidence>